<keyword evidence="1" id="KW-0732">Signal</keyword>
<evidence type="ECO:0000313" key="2">
    <source>
        <dbReference type="EMBL" id="BBB30733.1"/>
    </source>
</evidence>
<sequence length="108" mass="12486">MKSTITAIVLSALSLNTFASSAIIRLPDGQLAQPGTSVNRIIHAWGSPDMDIRSERTCKYIKIKKSSYCSSWRFVWKRDDLYWMVQYKGSMIVDTKWTRFKNGLKDEF</sequence>
<reference evidence="2 3" key="1">
    <citation type="journal article" date="2008" name="Int. J. Syst. Evol. Microbiol.">
        <title>Neptunomonas japonica sp. nov., an Osedax japonicus symbiont-like bacterium isolated from sediment adjacent to sperm whale carcasses off Kagoshima, Japan.</title>
        <authorList>
            <person name="Miyazaki M."/>
            <person name="Nogi Y."/>
            <person name="Fujiwara Y."/>
            <person name="Kawato M."/>
            <person name="Kubokawa K."/>
            <person name="Horikoshi K."/>
        </authorList>
    </citation>
    <scope>NUCLEOTIDE SEQUENCE [LARGE SCALE GENOMIC DNA]</scope>
    <source>
        <strain evidence="2 3">JAMM 1380</strain>
    </source>
</reference>
<proteinExistence type="predicted"/>
<dbReference type="AlphaFoldDB" id="A0A7R6PWD4"/>
<keyword evidence="3" id="KW-1185">Reference proteome</keyword>
<accession>A0A7R6PWD4</accession>
<name>A0A7R6PWD4_9GAMM</name>
<gene>
    <name evidence="2" type="ORF">NEJAP_2792</name>
</gene>
<dbReference type="EMBL" id="AP014546">
    <property type="protein sequence ID" value="BBB30733.1"/>
    <property type="molecule type" value="Genomic_DNA"/>
</dbReference>
<evidence type="ECO:0000256" key="1">
    <source>
        <dbReference type="SAM" id="SignalP"/>
    </source>
</evidence>
<feature type="chain" id="PRO_5032267068" description="Lipoprotein" evidence="1">
    <location>
        <begin position="23"/>
        <end position="108"/>
    </location>
</feature>
<dbReference type="KEGG" id="njp:NEJAP_2792"/>
<organism evidence="2 3">
    <name type="scientific">Neptunomonas japonica JAMM 1380</name>
    <dbReference type="NCBI Taxonomy" id="1441457"/>
    <lineage>
        <taxon>Bacteria</taxon>
        <taxon>Pseudomonadati</taxon>
        <taxon>Pseudomonadota</taxon>
        <taxon>Gammaproteobacteria</taxon>
        <taxon>Oceanospirillales</taxon>
        <taxon>Oceanospirillaceae</taxon>
        <taxon>Neptunomonas</taxon>
    </lineage>
</organism>
<feature type="signal peptide" evidence="1">
    <location>
        <begin position="1"/>
        <end position="22"/>
    </location>
</feature>
<dbReference type="RefSeq" id="WP_201347896.1">
    <property type="nucleotide sequence ID" value="NZ_AP014546.1"/>
</dbReference>
<protein>
    <recommendedName>
        <fullName evidence="4">Lipoprotein</fullName>
    </recommendedName>
</protein>
<evidence type="ECO:0008006" key="4">
    <source>
        <dbReference type="Google" id="ProtNLM"/>
    </source>
</evidence>
<dbReference type="Proteomes" id="UP000595332">
    <property type="component" value="Chromosome"/>
</dbReference>
<evidence type="ECO:0000313" key="3">
    <source>
        <dbReference type="Proteomes" id="UP000595332"/>
    </source>
</evidence>